<gene>
    <name evidence="2" type="ORF">PLEPLA_LOCUS37232</name>
</gene>
<feature type="region of interest" description="Disordered" evidence="1">
    <location>
        <begin position="1"/>
        <end position="25"/>
    </location>
</feature>
<evidence type="ECO:0000313" key="3">
    <source>
        <dbReference type="Proteomes" id="UP001153269"/>
    </source>
</evidence>
<sequence>MTATPRGVRGIGAGREEEEEERRRERSAQLGWVAQAVERRCNRSQLLPQRLVKTSALPGCDLYRGRHIVVVRRHKSTHGAVSAERGGTAFQRSGIWTLLVGCFLEESCTKLSISLPI</sequence>
<name>A0A9N7Z5G6_PLEPL</name>
<evidence type="ECO:0000313" key="2">
    <source>
        <dbReference type="EMBL" id="CAB1449549.1"/>
    </source>
</evidence>
<dbReference type="AlphaFoldDB" id="A0A9N7Z5G6"/>
<organism evidence="2 3">
    <name type="scientific">Pleuronectes platessa</name>
    <name type="common">European plaice</name>
    <dbReference type="NCBI Taxonomy" id="8262"/>
    <lineage>
        <taxon>Eukaryota</taxon>
        <taxon>Metazoa</taxon>
        <taxon>Chordata</taxon>
        <taxon>Craniata</taxon>
        <taxon>Vertebrata</taxon>
        <taxon>Euteleostomi</taxon>
        <taxon>Actinopterygii</taxon>
        <taxon>Neopterygii</taxon>
        <taxon>Teleostei</taxon>
        <taxon>Neoteleostei</taxon>
        <taxon>Acanthomorphata</taxon>
        <taxon>Carangaria</taxon>
        <taxon>Pleuronectiformes</taxon>
        <taxon>Pleuronectoidei</taxon>
        <taxon>Pleuronectidae</taxon>
        <taxon>Pleuronectes</taxon>
    </lineage>
</organism>
<reference evidence="2" key="1">
    <citation type="submission" date="2020-03" db="EMBL/GenBank/DDBJ databases">
        <authorList>
            <person name="Weist P."/>
        </authorList>
    </citation>
    <scope>NUCLEOTIDE SEQUENCE</scope>
</reference>
<proteinExistence type="predicted"/>
<keyword evidence="3" id="KW-1185">Reference proteome</keyword>
<accession>A0A9N7Z5G6</accession>
<protein>
    <submittedName>
        <fullName evidence="2">Uncharacterized protein</fullName>
    </submittedName>
</protein>
<dbReference type="Proteomes" id="UP001153269">
    <property type="component" value="Unassembled WGS sequence"/>
</dbReference>
<dbReference type="EMBL" id="CADEAL010004019">
    <property type="protein sequence ID" value="CAB1449549.1"/>
    <property type="molecule type" value="Genomic_DNA"/>
</dbReference>
<comment type="caution">
    <text evidence="2">The sequence shown here is derived from an EMBL/GenBank/DDBJ whole genome shotgun (WGS) entry which is preliminary data.</text>
</comment>
<evidence type="ECO:0000256" key="1">
    <source>
        <dbReference type="SAM" id="MobiDB-lite"/>
    </source>
</evidence>